<feature type="domain" description="Chitin-binding type-1" evidence="9">
    <location>
        <begin position="285"/>
        <end position="331"/>
    </location>
</feature>
<keyword evidence="8" id="KW-1015">Disulfide bond</keyword>
<dbReference type="Proteomes" id="UP000800040">
    <property type="component" value="Unassembled WGS sequence"/>
</dbReference>
<feature type="domain" description="Chitin-binding type-1" evidence="9">
    <location>
        <begin position="338"/>
        <end position="384"/>
    </location>
</feature>
<dbReference type="SUPFAM" id="SSF57016">
    <property type="entry name" value="Plant lectins/antimicrobial peptides"/>
    <property type="match status" value="6"/>
</dbReference>
<reference evidence="10" key="1">
    <citation type="submission" date="2020-01" db="EMBL/GenBank/DDBJ databases">
        <authorList>
            <consortium name="DOE Joint Genome Institute"/>
            <person name="Haridas S."/>
            <person name="Albert R."/>
            <person name="Binder M."/>
            <person name="Bloem J."/>
            <person name="Labutti K."/>
            <person name="Salamov A."/>
            <person name="Andreopoulos B."/>
            <person name="Baker S.E."/>
            <person name="Barry K."/>
            <person name="Bills G."/>
            <person name="Bluhm B.H."/>
            <person name="Cannon C."/>
            <person name="Castanera R."/>
            <person name="Culley D.E."/>
            <person name="Daum C."/>
            <person name="Ezra D."/>
            <person name="Gonzalez J.B."/>
            <person name="Henrissat B."/>
            <person name="Kuo A."/>
            <person name="Liang C."/>
            <person name="Lipzen A."/>
            <person name="Lutzoni F."/>
            <person name="Magnuson J."/>
            <person name="Mondo S."/>
            <person name="Nolan M."/>
            <person name="Ohm R."/>
            <person name="Pangilinan J."/>
            <person name="Park H.-J."/>
            <person name="Ramirez L."/>
            <person name="Alfaro M."/>
            <person name="Sun H."/>
            <person name="Tritt A."/>
            <person name="Yoshinaga Y."/>
            <person name="Zwiers L.-H."/>
            <person name="Turgeon B.G."/>
            <person name="Goodwin S.B."/>
            <person name="Spatafora J.W."/>
            <person name="Crous P.W."/>
            <person name="Grigoriev I.V."/>
        </authorList>
    </citation>
    <scope>NUCLEOTIDE SEQUENCE</scope>
    <source>
        <strain evidence="10">P77</strain>
    </source>
</reference>
<feature type="disulfide bond" evidence="8">
    <location>
        <begin position="190"/>
        <end position="204"/>
    </location>
</feature>
<comment type="cofactor">
    <cofactor evidence="1">
        <name>Co(2+)</name>
        <dbReference type="ChEBI" id="CHEBI:48828"/>
    </cofactor>
</comment>
<evidence type="ECO:0000256" key="3">
    <source>
        <dbReference type="ARBA" id="ARBA00022723"/>
    </source>
</evidence>
<dbReference type="EMBL" id="ML975262">
    <property type="protein sequence ID" value="KAF1837394.1"/>
    <property type="molecule type" value="Genomic_DNA"/>
</dbReference>
<feature type="disulfide bond" evidence="8">
    <location>
        <begin position="138"/>
        <end position="152"/>
    </location>
</feature>
<feature type="domain" description="Chitin-binding type-1" evidence="9">
    <location>
        <begin position="171"/>
        <end position="217"/>
    </location>
</feature>
<evidence type="ECO:0000256" key="5">
    <source>
        <dbReference type="ARBA" id="ARBA00022801"/>
    </source>
</evidence>
<evidence type="ECO:0000313" key="11">
    <source>
        <dbReference type="Proteomes" id="UP000800040"/>
    </source>
</evidence>
<evidence type="ECO:0000256" key="1">
    <source>
        <dbReference type="ARBA" id="ARBA00001941"/>
    </source>
</evidence>
<dbReference type="GO" id="GO:0046872">
    <property type="term" value="F:metal ion binding"/>
    <property type="evidence" value="ECO:0007669"/>
    <property type="project" value="UniProtKB-KW"/>
</dbReference>
<dbReference type="InterPro" id="IPR001002">
    <property type="entry name" value="Chitin-bd_1"/>
</dbReference>
<evidence type="ECO:0000256" key="2">
    <source>
        <dbReference type="ARBA" id="ARBA00022669"/>
    </source>
</evidence>
<keyword evidence="6" id="KW-0119">Carbohydrate metabolism</keyword>
<evidence type="ECO:0000259" key="9">
    <source>
        <dbReference type="PROSITE" id="PS50941"/>
    </source>
</evidence>
<dbReference type="InterPro" id="IPR036861">
    <property type="entry name" value="Endochitinase-like_sf"/>
</dbReference>
<gene>
    <name evidence="10" type="ORF">BDW02DRAFT_139849</name>
</gene>
<evidence type="ECO:0000256" key="4">
    <source>
        <dbReference type="ARBA" id="ARBA00022729"/>
    </source>
</evidence>
<keyword evidence="11" id="KW-1185">Reference proteome</keyword>
<evidence type="ECO:0000256" key="8">
    <source>
        <dbReference type="PROSITE-ProRule" id="PRU00261"/>
    </source>
</evidence>
<comment type="caution">
    <text evidence="8">Lacks conserved residue(s) required for the propagation of feature annotation.</text>
</comment>
<proteinExistence type="predicted"/>
<evidence type="ECO:0000256" key="6">
    <source>
        <dbReference type="ARBA" id="ARBA00023277"/>
    </source>
</evidence>
<feature type="domain" description="Chitin-binding type-1" evidence="9">
    <location>
        <begin position="223"/>
        <end position="269"/>
    </location>
</feature>
<keyword evidence="4" id="KW-0732">Signal</keyword>
<dbReference type="PROSITE" id="PS50941">
    <property type="entry name" value="CHIT_BIND_I_2"/>
    <property type="match status" value="6"/>
</dbReference>
<feature type="domain" description="Chitin-binding type-1" evidence="9">
    <location>
        <begin position="67"/>
        <end position="113"/>
    </location>
</feature>
<dbReference type="SMART" id="SM00270">
    <property type="entry name" value="ChtBD1"/>
    <property type="match status" value="7"/>
</dbReference>
<dbReference type="GO" id="GO:0008061">
    <property type="term" value="F:chitin binding"/>
    <property type="evidence" value="ECO:0007669"/>
    <property type="project" value="UniProtKB-UniRule"/>
</dbReference>
<keyword evidence="3" id="KW-0479">Metal-binding</keyword>
<evidence type="ECO:0000256" key="7">
    <source>
        <dbReference type="ARBA" id="ARBA00023285"/>
    </source>
</evidence>
<feature type="disulfide bond" evidence="8">
    <location>
        <begin position="242"/>
        <end position="256"/>
    </location>
</feature>
<dbReference type="GO" id="GO:0016787">
    <property type="term" value="F:hydrolase activity"/>
    <property type="evidence" value="ECO:0007669"/>
    <property type="project" value="UniProtKB-KW"/>
</dbReference>
<dbReference type="Gene3D" id="3.30.60.10">
    <property type="entry name" value="Endochitinase-like"/>
    <property type="match status" value="5"/>
</dbReference>
<organism evidence="10 11">
    <name type="scientific">Decorospora gaudefroyi</name>
    <dbReference type="NCBI Taxonomy" id="184978"/>
    <lineage>
        <taxon>Eukaryota</taxon>
        <taxon>Fungi</taxon>
        <taxon>Dikarya</taxon>
        <taxon>Ascomycota</taxon>
        <taxon>Pezizomycotina</taxon>
        <taxon>Dothideomycetes</taxon>
        <taxon>Pleosporomycetidae</taxon>
        <taxon>Pleosporales</taxon>
        <taxon>Pleosporineae</taxon>
        <taxon>Pleosporaceae</taxon>
        <taxon>Decorospora</taxon>
    </lineage>
</organism>
<accession>A0A6A5KSG6</accession>
<dbReference type="PANTHER" id="PTHR46471:SF2">
    <property type="entry name" value="CHITIN DEACETYLASE-RELATED"/>
    <property type="match status" value="1"/>
</dbReference>
<dbReference type="OrthoDB" id="1193027at2759"/>
<feature type="disulfide bond" evidence="8">
    <location>
        <begin position="86"/>
        <end position="100"/>
    </location>
</feature>
<keyword evidence="2 8" id="KW-0147">Chitin-binding</keyword>
<name>A0A6A5KSG6_9PLEO</name>
<dbReference type="AlphaFoldDB" id="A0A6A5KSG6"/>
<feature type="disulfide bond" evidence="8">
    <location>
        <begin position="358"/>
        <end position="372"/>
    </location>
</feature>
<sequence>MLQCGDKWGTCCNVDGECGTGESFCDIGKCQSGNCTFVMPSPTPFPGVPTTTMPPVSTPTPGGISPDGSCGGANKYQCKGSSFGDCCSLSGFCGSTTAHCQAGCQPLFGSCTNPSLSPDGTCGGTNKYQCKGSGFGDCCGASGYCGSTTAHCSAGCQASFGSCTTTDLSPDSTCGGTNKYKCKGSGFGDCCSASGYCGSTTAHCTAGCQSAFGTCTTTDISPDGTCGGTKKYKCKGSPFGDCCSSNGYCGKTTDHCNAGCQSSFGTCSTVTTSSKAPTPTGISTDGSCGESNGLKCQGSPFGNCSSGGYCGSTVNHCAQGCQKSFSSACLTTNVPSLDGACGASKGFTCAGGPINGQCCSASGSCGTTNNHCKTGCQKNFGTCK</sequence>
<protein>
    <recommendedName>
        <fullName evidence="9">Chitin-binding type-1 domain-containing protein</fullName>
    </recommendedName>
</protein>
<keyword evidence="7" id="KW-0170">Cobalt</keyword>
<keyword evidence="5" id="KW-0378">Hydrolase</keyword>
<dbReference type="PANTHER" id="PTHR46471">
    <property type="entry name" value="CHITIN DEACETYLASE"/>
    <property type="match status" value="1"/>
</dbReference>
<evidence type="ECO:0000313" key="10">
    <source>
        <dbReference type="EMBL" id="KAF1837394.1"/>
    </source>
</evidence>
<feature type="domain" description="Chitin-binding type-1" evidence="9">
    <location>
        <begin position="119"/>
        <end position="165"/>
    </location>
</feature>